<dbReference type="EMBL" id="JALJRB010000032">
    <property type="protein sequence ID" value="MCJ8502746.1"/>
    <property type="molecule type" value="Genomic_DNA"/>
</dbReference>
<dbReference type="InterPro" id="IPR006319">
    <property type="entry name" value="PEP_synth"/>
</dbReference>
<dbReference type="Gene3D" id="3.30.470.20">
    <property type="entry name" value="ATP-grasp fold, B domain"/>
    <property type="match status" value="1"/>
</dbReference>
<dbReference type="GO" id="GO:0008986">
    <property type="term" value="F:pyruvate, water dikinase activity"/>
    <property type="evidence" value="ECO:0007669"/>
    <property type="project" value="UniProtKB-EC"/>
</dbReference>
<feature type="domain" description="Pyruvate phosphate dikinase AMP/ATP-binding" evidence="17">
    <location>
        <begin position="140"/>
        <end position="453"/>
    </location>
</feature>
<dbReference type="Pfam" id="PF01326">
    <property type="entry name" value="PPDK_N"/>
    <property type="match status" value="1"/>
</dbReference>
<comment type="similarity">
    <text evidence="4">Belongs to the PEP-utilizing enzyme family.</text>
</comment>
<feature type="domain" description="PEP-utilising enzyme mobile" evidence="16">
    <location>
        <begin position="508"/>
        <end position="576"/>
    </location>
</feature>
<keyword evidence="7" id="KW-0808">Transferase</keyword>
<dbReference type="SUPFAM" id="SSF56059">
    <property type="entry name" value="Glutathione synthetase ATP-binding domain-like"/>
    <property type="match status" value="1"/>
</dbReference>
<dbReference type="RefSeq" id="WP_246914023.1">
    <property type="nucleotide sequence ID" value="NZ_JALJRB010000032.1"/>
</dbReference>
<evidence type="ECO:0000256" key="5">
    <source>
        <dbReference type="ARBA" id="ARBA00011996"/>
    </source>
</evidence>
<feature type="compositionally biased region" description="Polar residues" evidence="15">
    <location>
        <begin position="892"/>
        <end position="903"/>
    </location>
</feature>
<evidence type="ECO:0000256" key="11">
    <source>
        <dbReference type="ARBA" id="ARBA00022840"/>
    </source>
</evidence>
<protein>
    <recommendedName>
        <fullName evidence="6">Phosphoenolpyruvate synthase</fullName>
        <ecNumber evidence="5">2.7.9.2</ecNumber>
    </recommendedName>
    <alternativeName>
        <fullName evidence="13">Pyruvate, water dikinase</fullName>
    </alternativeName>
</protein>
<evidence type="ECO:0000256" key="1">
    <source>
        <dbReference type="ARBA" id="ARBA00001946"/>
    </source>
</evidence>
<dbReference type="InterPro" id="IPR008279">
    <property type="entry name" value="PEP-util_enz_mobile_dom"/>
</dbReference>
<dbReference type="Gene3D" id="3.50.30.10">
    <property type="entry name" value="Phosphohistidine domain"/>
    <property type="match status" value="1"/>
</dbReference>
<name>A0AA41R6R9_9BACT</name>
<evidence type="ECO:0000256" key="9">
    <source>
        <dbReference type="ARBA" id="ARBA00022741"/>
    </source>
</evidence>
<comment type="function">
    <text evidence="2">Catalyzes the phosphorylation of pyruvate to phosphoenolpyruvate.</text>
</comment>
<evidence type="ECO:0000256" key="4">
    <source>
        <dbReference type="ARBA" id="ARBA00007837"/>
    </source>
</evidence>
<dbReference type="EC" id="2.7.9.2" evidence="5"/>
<sequence>MLRILRNIIDAFKGVSGLPEAAQDDEELRRAFKLRYMQFRRLLNANDKALKTISEMESVQAGNKPFGMSFIRSRCALLFVNVYQIIQHLDTLSGGRHQALYDTFGRLQETISPLLESAVPGEDAELVLDLTAIDRRHAEVAGVKMASLGDIARQLDIAVPAGFVITSAAYHRFMQHRRLQEEIHQRIQSHDGEALDRLYELSSVLQQLVMAAEVPPEVVAAIEAAVDKLRKQVDGPLALAVRSSGVNEDLPGASFAGQYRSLLNVRPGHLIDAFKEVVAGKFGATAMTYRFHRGLRDEDIVMCVGCLQMVDAVCGGVVYTRNPLDIREDTIIINAVWGLPKMVVDGRSAVDHFEVARQAPHRVRERRIGAKTVAYRCLAEEGICRNELLEDQSHAPSIDDDQAAALARMAVDIENYCGGPQDIEWAIDSDGHIVLLQCRPLSVAPAEAQASDADAAPVSEAEVAHDAAAGEEGAVHAVLLHGQVTAARGVGAGPVRVLKREADTMRFADGEVMVVQQSLPGYAVVLHRAAAVVAEHGSVSSHLANVAREYQVPALFGVEGAMSRLADGQTVTVDADGLKIHDGKVDALLRGRLRAPHVMAGTPVFDTLAQIMPHIAPLTLLDPDAPTFAPAHCTSLHDIIRYCHEKAVQEMFAFGRDNAFPMRSSKQLVVDVPMQWWILNLDDGFSDEVTGPKVRLENIASIPMQALWQGITKVPWQGPPPIDGKGFMSVMFQATRNTALVPGVRSSYAQRNYFMIAKNYCSLMSRFGFHFSTVESYVSERVPENYIIFRFKGGAADDFRKMRRIQLIAEILEEQGFAVSLTEDALRARFEDFPMEVMCHRLQIVGYLTMHTRQLDMVMSRNAMVEHYRQRIKSDIEERFGRPPEQPAAGPQQRSSPSIQGQA</sequence>
<dbReference type="Gene3D" id="3.30.1490.20">
    <property type="entry name" value="ATP-grasp fold, A domain"/>
    <property type="match status" value="1"/>
</dbReference>
<evidence type="ECO:0000256" key="13">
    <source>
        <dbReference type="ARBA" id="ARBA00033470"/>
    </source>
</evidence>
<evidence type="ECO:0000313" key="19">
    <source>
        <dbReference type="Proteomes" id="UP001165427"/>
    </source>
</evidence>
<evidence type="ECO:0000259" key="16">
    <source>
        <dbReference type="Pfam" id="PF00391"/>
    </source>
</evidence>
<gene>
    <name evidence="18" type="ORF">MRX98_19375</name>
</gene>
<comment type="caution">
    <text evidence="18">The sequence shown here is derived from an EMBL/GenBank/DDBJ whole genome shotgun (WGS) entry which is preliminary data.</text>
</comment>
<dbReference type="GO" id="GO:0046872">
    <property type="term" value="F:metal ion binding"/>
    <property type="evidence" value="ECO:0007669"/>
    <property type="project" value="UniProtKB-KW"/>
</dbReference>
<evidence type="ECO:0000256" key="10">
    <source>
        <dbReference type="ARBA" id="ARBA00022777"/>
    </source>
</evidence>
<evidence type="ECO:0000256" key="3">
    <source>
        <dbReference type="ARBA" id="ARBA00004742"/>
    </source>
</evidence>
<comment type="catalytic activity">
    <reaction evidence="14">
        <text>pyruvate + ATP + H2O = phosphoenolpyruvate + AMP + phosphate + 2 H(+)</text>
        <dbReference type="Rhea" id="RHEA:11364"/>
        <dbReference type="ChEBI" id="CHEBI:15361"/>
        <dbReference type="ChEBI" id="CHEBI:15377"/>
        <dbReference type="ChEBI" id="CHEBI:15378"/>
        <dbReference type="ChEBI" id="CHEBI:30616"/>
        <dbReference type="ChEBI" id="CHEBI:43474"/>
        <dbReference type="ChEBI" id="CHEBI:58702"/>
        <dbReference type="ChEBI" id="CHEBI:456215"/>
        <dbReference type="EC" id="2.7.9.2"/>
    </reaction>
</comment>
<comment type="cofactor">
    <cofactor evidence="1">
        <name>Mg(2+)</name>
        <dbReference type="ChEBI" id="CHEBI:18420"/>
    </cofactor>
</comment>
<dbReference type="InterPro" id="IPR013815">
    <property type="entry name" value="ATP_grasp_subdomain_1"/>
</dbReference>
<evidence type="ECO:0000256" key="7">
    <source>
        <dbReference type="ARBA" id="ARBA00022679"/>
    </source>
</evidence>
<keyword evidence="10" id="KW-0418">Kinase</keyword>
<reference evidence="18" key="1">
    <citation type="submission" date="2022-04" db="EMBL/GenBank/DDBJ databases">
        <title>Desulfatitalea alkaliphila sp. nov., a novel anaerobic sulfate-reducing bacterium isolated from terrestrial mud volcano, Taman Peninsula, Russia.</title>
        <authorList>
            <person name="Khomyakova M.A."/>
            <person name="Merkel A.Y."/>
            <person name="Slobodkin A.I."/>
        </authorList>
    </citation>
    <scope>NUCLEOTIDE SEQUENCE</scope>
    <source>
        <strain evidence="18">M08but</strain>
    </source>
</reference>
<keyword evidence="8" id="KW-0479">Metal-binding</keyword>
<dbReference type="InterPro" id="IPR036637">
    <property type="entry name" value="Phosphohistidine_dom_sf"/>
</dbReference>
<evidence type="ECO:0000256" key="15">
    <source>
        <dbReference type="SAM" id="MobiDB-lite"/>
    </source>
</evidence>
<proteinExistence type="inferred from homology"/>
<dbReference type="Proteomes" id="UP001165427">
    <property type="component" value="Unassembled WGS sequence"/>
</dbReference>
<dbReference type="PANTHER" id="PTHR43030:SF1">
    <property type="entry name" value="PHOSPHOENOLPYRUVATE SYNTHASE"/>
    <property type="match status" value="1"/>
</dbReference>
<dbReference type="SUPFAM" id="SSF52009">
    <property type="entry name" value="Phosphohistidine domain"/>
    <property type="match status" value="1"/>
</dbReference>
<keyword evidence="19" id="KW-1185">Reference proteome</keyword>
<accession>A0AA41R6R9</accession>
<keyword evidence="9" id="KW-0547">Nucleotide-binding</keyword>
<dbReference type="Pfam" id="PF00391">
    <property type="entry name" value="PEP-utilizers"/>
    <property type="match status" value="1"/>
</dbReference>
<evidence type="ECO:0000256" key="14">
    <source>
        <dbReference type="ARBA" id="ARBA00047700"/>
    </source>
</evidence>
<evidence type="ECO:0000256" key="6">
    <source>
        <dbReference type="ARBA" id="ARBA00021623"/>
    </source>
</evidence>
<organism evidence="18 19">
    <name type="scientific">Desulfatitalea alkaliphila</name>
    <dbReference type="NCBI Taxonomy" id="2929485"/>
    <lineage>
        <taxon>Bacteria</taxon>
        <taxon>Pseudomonadati</taxon>
        <taxon>Thermodesulfobacteriota</taxon>
        <taxon>Desulfobacteria</taxon>
        <taxon>Desulfobacterales</taxon>
        <taxon>Desulfosarcinaceae</taxon>
        <taxon>Desulfatitalea</taxon>
    </lineage>
</organism>
<evidence type="ECO:0000313" key="18">
    <source>
        <dbReference type="EMBL" id="MCJ8502746.1"/>
    </source>
</evidence>
<evidence type="ECO:0000256" key="2">
    <source>
        <dbReference type="ARBA" id="ARBA00002988"/>
    </source>
</evidence>
<evidence type="ECO:0000256" key="8">
    <source>
        <dbReference type="ARBA" id="ARBA00022723"/>
    </source>
</evidence>
<evidence type="ECO:0000259" key="17">
    <source>
        <dbReference type="Pfam" id="PF01326"/>
    </source>
</evidence>
<dbReference type="InterPro" id="IPR002192">
    <property type="entry name" value="PPDK_AMP/ATP-bd"/>
</dbReference>
<comment type="pathway">
    <text evidence="3">Carbohydrate biosynthesis; gluconeogenesis.</text>
</comment>
<dbReference type="AlphaFoldDB" id="A0AA41R6R9"/>
<evidence type="ECO:0000256" key="12">
    <source>
        <dbReference type="ARBA" id="ARBA00022842"/>
    </source>
</evidence>
<keyword evidence="11" id="KW-0067">ATP-binding</keyword>
<keyword evidence="12" id="KW-0460">Magnesium</keyword>
<dbReference type="PANTHER" id="PTHR43030">
    <property type="entry name" value="PHOSPHOENOLPYRUVATE SYNTHASE"/>
    <property type="match status" value="1"/>
</dbReference>
<feature type="region of interest" description="Disordered" evidence="15">
    <location>
        <begin position="877"/>
        <end position="903"/>
    </location>
</feature>
<dbReference type="GO" id="GO:0005524">
    <property type="term" value="F:ATP binding"/>
    <property type="evidence" value="ECO:0007669"/>
    <property type="project" value="UniProtKB-KW"/>
</dbReference>